<evidence type="ECO:0000256" key="6">
    <source>
        <dbReference type="ARBA" id="ARBA00023310"/>
    </source>
</evidence>
<dbReference type="GO" id="GO:0005886">
    <property type="term" value="C:plasma membrane"/>
    <property type="evidence" value="ECO:0007669"/>
    <property type="project" value="UniProtKB-SubCell"/>
</dbReference>
<evidence type="ECO:0000313" key="8">
    <source>
        <dbReference type="EMBL" id="AFX74175.1"/>
    </source>
</evidence>
<evidence type="ECO:0000256" key="2">
    <source>
        <dbReference type="ARBA" id="ARBA00022448"/>
    </source>
</evidence>
<comment type="function">
    <text evidence="7">F(1)F(0) ATP synthase produces ATP from ADP in the presence of a proton or sodium gradient. F-type ATPases consist of two structural domains, F(1) containing the extramembraneous catalytic core and F(0) containing the membrane proton channel, linked together by a central stalk and a peripheral stalk. During catalysis, ATP synthesis in the catalytic domain of F(1) is coupled via a rotary mechanism of the central stalk subunits to proton translocation.</text>
</comment>
<dbReference type="InterPro" id="IPR026015">
    <property type="entry name" value="ATP_synth_OSCP/delta_N_sf"/>
</dbReference>
<evidence type="ECO:0000256" key="4">
    <source>
        <dbReference type="ARBA" id="ARBA00023065"/>
    </source>
</evidence>
<dbReference type="NCBIfam" id="NF009975">
    <property type="entry name" value="PRK13436.1"/>
    <property type="match status" value="1"/>
</dbReference>
<keyword evidence="4 7" id="KW-0406">Ion transport</keyword>
<evidence type="ECO:0000256" key="5">
    <source>
        <dbReference type="ARBA" id="ARBA00023136"/>
    </source>
</evidence>
<reference evidence="8 9" key="1">
    <citation type="journal article" date="2013" name="Genome Announc.">
        <title>Complete Genome Sequence of Mycoplasma hyorhinis Strain SK76.</title>
        <authorList>
            <person name="Goodison S."/>
            <person name="Urquidi V."/>
            <person name="Kumar D."/>
            <person name="Reyes L."/>
            <person name="Rosser C.J."/>
        </authorList>
    </citation>
    <scope>NUCLEOTIDE SEQUENCE [LARGE SCALE GENOMIC DNA]</scope>
    <source>
        <strain evidence="8 9">SK76</strain>
    </source>
</reference>
<keyword evidence="7" id="KW-0139">CF(1)</keyword>
<dbReference type="InterPro" id="IPR000711">
    <property type="entry name" value="ATPase_OSCP/dsu"/>
</dbReference>
<dbReference type="EMBL" id="CP003914">
    <property type="protein sequence ID" value="AFX74175.1"/>
    <property type="molecule type" value="Genomic_DNA"/>
</dbReference>
<dbReference type="GO" id="GO:0045259">
    <property type="term" value="C:proton-transporting ATP synthase complex"/>
    <property type="evidence" value="ECO:0007669"/>
    <property type="project" value="UniProtKB-KW"/>
</dbReference>
<dbReference type="Pfam" id="PF00213">
    <property type="entry name" value="OSCP"/>
    <property type="match status" value="1"/>
</dbReference>
<evidence type="ECO:0000256" key="7">
    <source>
        <dbReference type="HAMAP-Rule" id="MF_01416"/>
    </source>
</evidence>
<organism evidence="8 9">
    <name type="scientific">Mesomycoplasma hyorhinis SK76</name>
    <dbReference type="NCBI Taxonomy" id="1118964"/>
    <lineage>
        <taxon>Bacteria</taxon>
        <taxon>Bacillati</taxon>
        <taxon>Mycoplasmatota</taxon>
        <taxon>Mycoplasmoidales</taxon>
        <taxon>Metamycoplasmataceae</taxon>
        <taxon>Mesomycoplasma</taxon>
    </lineage>
</organism>
<dbReference type="KEGG" id="mhs:MOS_246"/>
<accession>A0AAI8AMJ8</accession>
<keyword evidence="2 7" id="KW-0813">Transport</keyword>
<dbReference type="GO" id="GO:0046933">
    <property type="term" value="F:proton-transporting ATP synthase activity, rotational mechanism"/>
    <property type="evidence" value="ECO:0007669"/>
    <property type="project" value="UniProtKB-UniRule"/>
</dbReference>
<evidence type="ECO:0000313" key="9">
    <source>
        <dbReference type="Proteomes" id="UP000009399"/>
    </source>
</evidence>
<dbReference type="GeneID" id="93248369"/>
<evidence type="ECO:0000256" key="3">
    <source>
        <dbReference type="ARBA" id="ARBA00022781"/>
    </source>
</evidence>
<comment type="function">
    <text evidence="7">This protein is part of the stalk that links CF(0) to CF(1). It either transmits conformational changes from CF(0) to CF(1) or is implicated in proton conduction.</text>
</comment>
<keyword evidence="7" id="KW-1003">Cell membrane</keyword>
<dbReference type="HAMAP" id="MF_01416">
    <property type="entry name" value="ATP_synth_delta_bact"/>
    <property type="match status" value="1"/>
</dbReference>
<dbReference type="Gene3D" id="1.10.520.20">
    <property type="entry name" value="N-terminal domain of the delta subunit of the F1F0-ATP synthase"/>
    <property type="match status" value="1"/>
</dbReference>
<protein>
    <recommendedName>
        <fullName evidence="7">ATP synthase subunit delta</fullName>
    </recommendedName>
    <alternativeName>
        <fullName evidence="7">ATP synthase F(1) sector subunit delta</fullName>
    </alternativeName>
    <alternativeName>
        <fullName evidence="7">F-type ATPase subunit delta</fullName>
        <shortName evidence="7">F-ATPase subunit delta</shortName>
    </alternativeName>
</protein>
<proteinExistence type="inferred from homology"/>
<keyword evidence="5 7" id="KW-0472">Membrane</keyword>
<dbReference type="PANTHER" id="PTHR11910">
    <property type="entry name" value="ATP SYNTHASE DELTA CHAIN"/>
    <property type="match status" value="1"/>
</dbReference>
<sequence>MENNTNALAYADSMLEYAQDIKKVKEFQEEFFHVQNVLLHNQSLLIFLKSHFNSKAQRHEILDAVFAKRLSEPVLNFLKILIDKNLIFYWEKIFKRFTKGADKLSQIARGIIYSSFPMHTNQIHKIVNLLTQKLNKQIILEHRIDKNLLAGIKIVVDNYVFENSVASLLSQMTSDILK</sequence>
<dbReference type="RefSeq" id="WP_014335553.1">
    <property type="nucleotide sequence ID" value="NC_019552.1"/>
</dbReference>
<keyword evidence="3 7" id="KW-0375">Hydrogen ion transport</keyword>
<dbReference type="PRINTS" id="PR00125">
    <property type="entry name" value="ATPASEDELTA"/>
</dbReference>
<evidence type="ECO:0000256" key="1">
    <source>
        <dbReference type="ARBA" id="ARBA00004370"/>
    </source>
</evidence>
<gene>
    <name evidence="7" type="primary">atpH</name>
    <name evidence="8" type="ORF">MOS_246</name>
</gene>
<comment type="subcellular location">
    <subcellularLocation>
        <location evidence="7">Cell membrane</location>
        <topology evidence="7">Peripheral membrane protein</topology>
    </subcellularLocation>
    <subcellularLocation>
        <location evidence="1">Membrane</location>
    </subcellularLocation>
</comment>
<dbReference type="Proteomes" id="UP000009399">
    <property type="component" value="Chromosome"/>
</dbReference>
<dbReference type="SUPFAM" id="SSF47928">
    <property type="entry name" value="N-terminal domain of the delta subunit of the F1F0-ATP synthase"/>
    <property type="match status" value="1"/>
</dbReference>
<keyword evidence="6 7" id="KW-0066">ATP synthesis</keyword>
<name>A0AAI8AMJ8_MESHY</name>
<comment type="similarity">
    <text evidence="7">Belongs to the ATPase delta chain family.</text>
</comment>
<dbReference type="AlphaFoldDB" id="A0AAI8AMJ8"/>
<dbReference type="NCBIfam" id="TIGR01145">
    <property type="entry name" value="ATP_synt_delta"/>
    <property type="match status" value="1"/>
</dbReference>